<comment type="catalytic activity">
    <reaction evidence="10">
        <text>an acyl phosphate + sn-glycerol 3-phosphate = a 1-acyl-sn-glycero-3-phosphate + phosphate</text>
        <dbReference type="Rhea" id="RHEA:34075"/>
        <dbReference type="ChEBI" id="CHEBI:43474"/>
        <dbReference type="ChEBI" id="CHEBI:57597"/>
        <dbReference type="ChEBI" id="CHEBI:57970"/>
        <dbReference type="ChEBI" id="CHEBI:59918"/>
        <dbReference type="EC" id="2.3.1.275"/>
    </reaction>
</comment>
<comment type="subcellular location">
    <subcellularLocation>
        <location evidence="10">Cell membrane</location>
        <topology evidence="10">Multi-pass membrane protein</topology>
    </subcellularLocation>
</comment>
<protein>
    <recommendedName>
        <fullName evidence="10">Glycerol-3-phosphate acyltransferase</fullName>
    </recommendedName>
    <alternativeName>
        <fullName evidence="10">Acyl-PO4 G3P acyltransferase</fullName>
    </alternativeName>
    <alternativeName>
        <fullName evidence="10">Acyl-phosphate--glycerol-3-phosphate acyltransferase</fullName>
    </alternativeName>
    <alternativeName>
        <fullName evidence="10">G3P acyltransferase</fullName>
        <shortName evidence="10">GPAT</shortName>
        <ecNumber evidence="10">2.3.1.275</ecNumber>
    </alternativeName>
    <alternativeName>
        <fullName evidence="10">Lysophosphatidic acid synthase</fullName>
        <shortName evidence="10">LPA synthase</shortName>
    </alternativeName>
</protein>
<keyword evidence="6 10" id="KW-0443">Lipid metabolism</keyword>
<organism evidence="11 12">
    <name type="scientific">Marinobacterium aestuariivivens</name>
    <dbReference type="NCBI Taxonomy" id="1698799"/>
    <lineage>
        <taxon>Bacteria</taxon>
        <taxon>Pseudomonadati</taxon>
        <taxon>Pseudomonadota</taxon>
        <taxon>Gammaproteobacteria</taxon>
        <taxon>Oceanospirillales</taxon>
        <taxon>Oceanospirillaceae</taxon>
        <taxon>Marinobacterium</taxon>
    </lineage>
</organism>
<dbReference type="PANTHER" id="PTHR30309:SF0">
    <property type="entry name" value="GLYCEROL-3-PHOSPHATE ACYLTRANSFERASE-RELATED"/>
    <property type="match status" value="1"/>
</dbReference>
<feature type="transmembrane region" description="Helical" evidence="10">
    <location>
        <begin position="6"/>
        <end position="29"/>
    </location>
</feature>
<dbReference type="PANTHER" id="PTHR30309">
    <property type="entry name" value="INNER MEMBRANE PROTEIN YGIH"/>
    <property type="match status" value="1"/>
</dbReference>
<evidence type="ECO:0000256" key="7">
    <source>
        <dbReference type="ARBA" id="ARBA00023136"/>
    </source>
</evidence>
<evidence type="ECO:0000256" key="1">
    <source>
        <dbReference type="ARBA" id="ARBA00022475"/>
    </source>
</evidence>
<keyword evidence="5 10" id="KW-1133">Transmembrane helix</keyword>
<feature type="transmembrane region" description="Helical" evidence="10">
    <location>
        <begin position="50"/>
        <end position="76"/>
    </location>
</feature>
<evidence type="ECO:0000256" key="2">
    <source>
        <dbReference type="ARBA" id="ARBA00022516"/>
    </source>
</evidence>
<keyword evidence="7 10" id="KW-0472">Membrane</keyword>
<proteinExistence type="inferred from homology"/>
<dbReference type="NCBIfam" id="TIGR00023">
    <property type="entry name" value="glycerol-3-phosphate 1-O-acyltransferase PlsY"/>
    <property type="match status" value="1"/>
</dbReference>
<comment type="caution">
    <text evidence="11">The sequence shown here is derived from an EMBL/GenBank/DDBJ whole genome shotgun (WGS) entry which is preliminary data.</text>
</comment>
<keyword evidence="2 10" id="KW-0444">Lipid biosynthesis</keyword>
<feature type="transmembrane region" description="Helical" evidence="10">
    <location>
        <begin position="157"/>
        <end position="179"/>
    </location>
</feature>
<evidence type="ECO:0000256" key="9">
    <source>
        <dbReference type="ARBA" id="ARBA00023264"/>
    </source>
</evidence>
<keyword evidence="4 10" id="KW-0812">Transmembrane</keyword>
<evidence type="ECO:0000256" key="5">
    <source>
        <dbReference type="ARBA" id="ARBA00022989"/>
    </source>
</evidence>
<keyword evidence="11" id="KW-0012">Acyltransferase</keyword>
<evidence type="ECO:0000256" key="3">
    <source>
        <dbReference type="ARBA" id="ARBA00022679"/>
    </source>
</evidence>
<gene>
    <name evidence="10 11" type="primary">plsY</name>
    <name evidence="11" type="ORF">ACFQDL_06045</name>
</gene>
<dbReference type="EC" id="2.3.1.275" evidence="10"/>
<dbReference type="HAMAP" id="MF_01043">
    <property type="entry name" value="PlsY"/>
    <property type="match status" value="1"/>
</dbReference>
<keyword evidence="1 10" id="KW-1003">Cell membrane</keyword>
<dbReference type="Proteomes" id="UP001596422">
    <property type="component" value="Unassembled WGS sequence"/>
</dbReference>
<sequence>MSGPEALLPTLMLALAYMLGSIPTAVLVCHSMGLADPRQQGSGNPGTTNVLRLGNPVAALLTLLGDVAKGVLAIGLATWSGLTAQDTGFCGLAVILGHLYPLFGRMRGGKGVATTFGVLLTLSPALGLIALLTWVLIALLGKTASLASVGTALVTPLATWLLMPAQLGTMILICLLLILRHRDNIRRILDGNERRL</sequence>
<comment type="function">
    <text evidence="10">Catalyzes the transfer of an acyl group from acyl-phosphate (acyl-PO(4)) to glycerol-3-phosphate (G3P) to form lysophosphatidic acid (LPA). This enzyme utilizes acyl-phosphate as fatty acyl donor, but not acyl-CoA or acyl-ACP.</text>
</comment>
<dbReference type="Pfam" id="PF02660">
    <property type="entry name" value="G3P_acyltransf"/>
    <property type="match status" value="1"/>
</dbReference>
<name>A0ABW1ZWY5_9GAMM</name>
<dbReference type="EMBL" id="JBHSWE010000001">
    <property type="protein sequence ID" value="MFC6669697.1"/>
    <property type="molecule type" value="Genomic_DNA"/>
</dbReference>
<keyword evidence="8 10" id="KW-0594">Phospholipid biosynthesis</keyword>
<dbReference type="GO" id="GO:0004366">
    <property type="term" value="F:glycerol-3-phosphate O-acyltransferase activity"/>
    <property type="evidence" value="ECO:0007669"/>
    <property type="project" value="UniProtKB-EC"/>
</dbReference>
<comment type="pathway">
    <text evidence="10">Lipid metabolism; phospholipid metabolism.</text>
</comment>
<evidence type="ECO:0000313" key="12">
    <source>
        <dbReference type="Proteomes" id="UP001596422"/>
    </source>
</evidence>
<dbReference type="SMART" id="SM01207">
    <property type="entry name" value="G3P_acyltransf"/>
    <property type="match status" value="1"/>
</dbReference>
<evidence type="ECO:0000313" key="11">
    <source>
        <dbReference type="EMBL" id="MFC6669697.1"/>
    </source>
</evidence>
<evidence type="ECO:0000256" key="6">
    <source>
        <dbReference type="ARBA" id="ARBA00023098"/>
    </source>
</evidence>
<accession>A0ABW1ZWY5</accession>
<comment type="subunit">
    <text evidence="10">Probably interacts with PlsX.</text>
</comment>
<dbReference type="RefSeq" id="WP_379908242.1">
    <property type="nucleotide sequence ID" value="NZ_JBHSWE010000001.1"/>
</dbReference>
<keyword evidence="3 10" id="KW-0808">Transferase</keyword>
<evidence type="ECO:0000256" key="8">
    <source>
        <dbReference type="ARBA" id="ARBA00023209"/>
    </source>
</evidence>
<feature type="transmembrane region" description="Helical" evidence="10">
    <location>
        <begin position="115"/>
        <end position="137"/>
    </location>
</feature>
<comment type="similarity">
    <text evidence="10">Belongs to the PlsY family.</text>
</comment>
<evidence type="ECO:0000256" key="4">
    <source>
        <dbReference type="ARBA" id="ARBA00022692"/>
    </source>
</evidence>
<keyword evidence="9 10" id="KW-1208">Phospholipid metabolism</keyword>
<evidence type="ECO:0000256" key="10">
    <source>
        <dbReference type="HAMAP-Rule" id="MF_01043"/>
    </source>
</evidence>
<feature type="transmembrane region" description="Helical" evidence="10">
    <location>
        <begin position="82"/>
        <end position="103"/>
    </location>
</feature>
<reference evidence="12" key="1">
    <citation type="journal article" date="2019" name="Int. J. Syst. Evol. Microbiol.">
        <title>The Global Catalogue of Microorganisms (GCM) 10K type strain sequencing project: providing services to taxonomists for standard genome sequencing and annotation.</title>
        <authorList>
            <consortium name="The Broad Institute Genomics Platform"/>
            <consortium name="The Broad Institute Genome Sequencing Center for Infectious Disease"/>
            <person name="Wu L."/>
            <person name="Ma J."/>
        </authorList>
    </citation>
    <scope>NUCLEOTIDE SEQUENCE [LARGE SCALE GENOMIC DNA]</scope>
    <source>
        <strain evidence="12">NBRC 111756</strain>
    </source>
</reference>
<keyword evidence="12" id="KW-1185">Reference proteome</keyword>
<dbReference type="InterPro" id="IPR003811">
    <property type="entry name" value="G3P_acylTferase_PlsY"/>
</dbReference>